<dbReference type="Gene3D" id="2.180.10.10">
    <property type="entry name" value="RHS repeat-associated core"/>
    <property type="match status" value="2"/>
</dbReference>
<dbReference type="PROSITE" id="PS50022">
    <property type="entry name" value="FA58C_3"/>
    <property type="match status" value="2"/>
</dbReference>
<dbReference type="Pfam" id="PF25023">
    <property type="entry name" value="TEN_YD-shell"/>
    <property type="match status" value="1"/>
</dbReference>
<dbReference type="SUPFAM" id="SSF49785">
    <property type="entry name" value="Galactose-binding domain-like"/>
    <property type="match status" value="2"/>
</dbReference>
<comment type="caution">
    <text evidence="5">The sequence shown here is derived from an EMBL/GenBank/DDBJ whole genome shotgun (WGS) entry which is preliminary data.</text>
</comment>
<dbReference type="Pfam" id="PF05593">
    <property type="entry name" value="RHS_repeat"/>
    <property type="match status" value="1"/>
</dbReference>
<dbReference type="InterPro" id="IPR050708">
    <property type="entry name" value="T6SS_VgrG/RHS"/>
</dbReference>
<dbReference type="RefSeq" id="WP_197002871.1">
    <property type="nucleotide sequence ID" value="NZ_BONS01000002.1"/>
</dbReference>
<organism evidence="5 6">
    <name type="scientific">Longispora fulva</name>
    <dbReference type="NCBI Taxonomy" id="619741"/>
    <lineage>
        <taxon>Bacteria</taxon>
        <taxon>Bacillati</taxon>
        <taxon>Actinomycetota</taxon>
        <taxon>Actinomycetes</taxon>
        <taxon>Micromonosporales</taxon>
        <taxon>Micromonosporaceae</taxon>
        <taxon>Longispora</taxon>
    </lineage>
</organism>
<feature type="transmembrane region" description="Helical" evidence="3">
    <location>
        <begin position="2556"/>
        <end position="2577"/>
    </location>
</feature>
<feature type="transmembrane region" description="Helical" evidence="3">
    <location>
        <begin position="2523"/>
        <end position="2549"/>
    </location>
</feature>
<evidence type="ECO:0000256" key="2">
    <source>
        <dbReference type="SAM" id="MobiDB-lite"/>
    </source>
</evidence>
<evidence type="ECO:0000313" key="5">
    <source>
        <dbReference type="EMBL" id="MBG6135811.1"/>
    </source>
</evidence>
<keyword evidence="3" id="KW-0812">Transmembrane</keyword>
<dbReference type="InterPro" id="IPR031325">
    <property type="entry name" value="RHS_repeat"/>
</dbReference>
<dbReference type="Gene3D" id="2.80.10.50">
    <property type="match status" value="1"/>
</dbReference>
<feature type="region of interest" description="Disordered" evidence="2">
    <location>
        <begin position="1"/>
        <end position="23"/>
    </location>
</feature>
<keyword evidence="6" id="KW-1185">Reference proteome</keyword>
<dbReference type="InterPro" id="IPR022385">
    <property type="entry name" value="Rhs_assc_core"/>
</dbReference>
<dbReference type="NCBIfam" id="NF033679">
    <property type="entry name" value="DNRLRE_dom"/>
    <property type="match status" value="1"/>
</dbReference>
<dbReference type="SMART" id="SM00458">
    <property type="entry name" value="RICIN"/>
    <property type="match status" value="1"/>
</dbReference>
<dbReference type="NCBIfam" id="TIGR01643">
    <property type="entry name" value="YD_repeat_2x"/>
    <property type="match status" value="2"/>
</dbReference>
<dbReference type="PROSITE" id="PS50231">
    <property type="entry name" value="RICIN_B_LECTIN"/>
    <property type="match status" value="1"/>
</dbReference>
<name>A0A8J7GRT5_9ACTN</name>
<feature type="region of interest" description="Disordered" evidence="2">
    <location>
        <begin position="1727"/>
        <end position="1748"/>
    </location>
</feature>
<dbReference type="NCBIfam" id="TIGR03696">
    <property type="entry name" value="Rhs_assc_core"/>
    <property type="match status" value="1"/>
</dbReference>
<dbReference type="SUPFAM" id="SSF50370">
    <property type="entry name" value="Ricin B-like lectins"/>
    <property type="match status" value="1"/>
</dbReference>
<feature type="region of interest" description="Disordered" evidence="2">
    <location>
        <begin position="608"/>
        <end position="631"/>
    </location>
</feature>
<keyword evidence="3" id="KW-0472">Membrane</keyword>
<dbReference type="InterPro" id="IPR008979">
    <property type="entry name" value="Galactose-bd-like_sf"/>
</dbReference>
<dbReference type="Pfam" id="PF00652">
    <property type="entry name" value="Ricin_B_lectin"/>
    <property type="match status" value="1"/>
</dbReference>
<evidence type="ECO:0000256" key="3">
    <source>
        <dbReference type="SAM" id="Phobius"/>
    </source>
</evidence>
<dbReference type="InterPro" id="IPR000772">
    <property type="entry name" value="Ricin_B_lectin"/>
</dbReference>
<dbReference type="InterPro" id="IPR035992">
    <property type="entry name" value="Ricin_B-like_lectins"/>
</dbReference>
<sequence>MTLGQTWSILPPAQAAPAKPPVPCPVDRPDEASAVLAAKLCKKTVKVSGSTTETDEIVANPDGTLTLQHHTRPVRVQRNGQWVPTDTTLRVAPDGSVVPGAVTLGVRFSGGGEGPLLTATVDGQELALGSPVGVLPKPVIAGDTATYPEVLRGVDLKVTAGVDGFSEVLVVKDRAAALDPKLRKLRFPTTTKGLTSRNAEGGRVELVDAKGRAVLTSSMAEMWDAAHERSREAAPKAAQRSAGAADAPAAPAGKRAVMEIKAVAGAFELTPDKALLADPDVTFPLTIDPSWTLGRHGWYLVDSGDAAASLNPNDYAKTGTWNGGTNKVRSFWNIDLAGQGMGTNRQILSAHFRINEVWAWSCSPRPVELHRVPWLVPSLNWANQPGSTWYVDQRNEAHGWSSGGIGGSSSCPAATVDWDVTSVLQDSQNRGDNTISFMLKAANESDNYYWKKFDPNIALDVNFNARPRVTALATTPTSQCATGSGRPWINTLTPTLSVTGGNDDGDNLKSYIQLWNAGGSMITQFETAFAAQGAWLSAKVPTGMLAEGGTYAWRAATDDGKTWSADGVNAGSWSQWCEFSVDTVKPGAPFVSSTDYPNDGQWNHGQYGKPGTFTFKPAGTGSPAPVTSATSSPACQAAESADKAVDGTVANNSKWCSVDASKWLQLKLSTEQMVTNVVIRHASAGGEPAAWNTKDYDIQTSMDGATWTTAVQVRGNTGAVTNDRLPAPTRAGYVKVVVVTPTQDGSAATRLYEVETYGLPVIPVTSATSSAVCQAAESADKAIDGTTAGGSKWCSADVSKWLQLKLAGTQTITNVVIRHSGDGGEQTAWNTKDYDILTSVDGSTWNTALQVRGNTQSVTDHALPAPTQAGYLKLVVITPTQNGDIASRIYEVQAYNAPTALASDTAAYTYQLDTDTAPKDVAAGGVTTAQVTPGEDGPRTLTVRAKDKAGNLSDPVVYRFNVGRAGLTQPAPGSNIVARAKLAVQGDSSYTRVVYQYRRGPGGLVYDVPVAHLRKANGDPVTALPVPLSDLGGNAIWNAVDTLGTVGGVVQMRAKLYGDINYVGDGSVRNPASGRCLNASGAGPWPNGTEIILWDCVSGSENERFELGADGLIRNPVSGRCLNAEGAGPWGNGTRLLLWDCVADAPNEKFERTADGMIRNPASGRCLNASGVGPWNNGTKIILWDCVAGSDNEKWSEIDTNYTTQWLTANIDANGDGAAGSGVGPGSVNLLTGDYSLSSTDTDEFGLKVSRASSSRSPEAGWVRQGERLTPNQQQVSTDLTGIESYTTTMARSTLRGQGSSSDSLELTPTWQNNGDTFASVGGDQYAMRLGMKAGKRYRMTGWIFVPGSSGLTPTNAGLGLRIVGVYKDAAGNYQNVVSGKAAWTDAWQELSVDMALPPGATEAFFRVFNGHAGGSGKKVYWDNLSVREVVAPFGPQWLGGATDGTADHIFSALEFPSPEVAQVTMVAGGNLTFARNSLGGFFPEPGSENLTLTKVSDTEYQLADLDGTVVQFAKQGEKFAVTSTWTSDANSTTRYLYDTSDNRDLLKRVINPQEPGTGDCTTPVPARGCEVLEYEYATATTAGAGALGDFTDRVRSVKIWNWDPVAGAVNAVDVTRYAYDDLGRLREVWDPRLATPLKTAYEYDTAGRVTKVTGAGELPHLFDFDGAGKLQKLRRGALKAGTRDQSDGENTTQVVYGVPTTRGAGGPYDLDWAAIQRWGQRDLPTDATAVFGPESDPGTSTASATAPGKDGYGLANVHYLNASGQEVNTATPGGHIDTQEYDVFGNVVRTLEATNRELALGTLPDADRSLGDLNLAGLDTASRANALSTVKTYSADGQDMLESVGPTVKIALESDLVDPAGTLTTLTAGSQVIARGRQTGTYDEGKPDGTTYHLATTETESAKVAGYPDADVRVSRQGYGAEKGGVSGWKVRKPTSVTTDAGTAYTVFDASARAVQSWGIGSDGTDARATRAVYYTAGTNAEDSRCSNRPEWSGRPCVTRAAGAVTGHDAARMTSDLPVKWVETYSRFGEPTVVSETAAGKTRRTTTGYDGADRITSVEITSDVGAAVPALTTEYDAQSGHVTKTTMGGTTVTREYDLLGRLITYTDADGGVTRSEFDHFGKPSKVSDNTGSSTFTYDRALEPRGLLTSVTDSVAGTFSARYSPDGQLTEMTYPGGVTRKDTLDSSLAPVARTYTRDSDSTVLYAESVVDNTQGHKVAHSYTGGSRTYGYDKVGRLTSVRQIDAVGSCVTRTYSYDARTNRTGQRAFRPAAGGGCQSDTADSEGAHTYDSADRLTDAGYRYDEFGRTTDLPGGLKNSYYANDLVAGQETPDTRQAWTLDPKHRFRGFTTTKLVGDTWSPASSKLNHYGDDSDEARWIVEDTTTGAVTRNVSGPDSDLVATTSATGNVKLSLTNLHGDVALTIDTALTSPEFHNYDEFGVPSAGQSDQRYGWLGGKQRSSEAQGGVVLMGVRLYQPTLGRFLQSDPVPGGSATAYDYCNADPVNCTDLAGTWSWKKVLGKVAVVASIAAIIPGPIGMAAAGVSAVCYAATGNWKMAAVMTAGIALSAVGAGAAVVAARAATIVRAARATETAVVAGMRAKGVSSFGAGLIGRGGRIHTIARGFTRPLERFGAKVDRTIRGTKLRPDWQFGRHIVEMKRGSEAGIAAGKAALARYRTALGQSGRNYLLTYPEKAGQWWKWRIRRIR</sequence>
<feature type="compositionally biased region" description="Basic and acidic residues" evidence="2">
    <location>
        <begin position="224"/>
        <end position="234"/>
    </location>
</feature>
<dbReference type="EMBL" id="JADOUF010000001">
    <property type="protein sequence ID" value="MBG6135811.1"/>
    <property type="molecule type" value="Genomic_DNA"/>
</dbReference>
<dbReference type="PANTHER" id="PTHR32305">
    <property type="match status" value="1"/>
</dbReference>
<feature type="region of interest" description="Disordered" evidence="2">
    <location>
        <begin position="2266"/>
        <end position="2288"/>
    </location>
</feature>
<dbReference type="InterPro" id="IPR056823">
    <property type="entry name" value="TEN-like_YD-shell"/>
</dbReference>
<reference evidence="5" key="1">
    <citation type="submission" date="2020-11" db="EMBL/GenBank/DDBJ databases">
        <title>Sequencing the genomes of 1000 actinobacteria strains.</title>
        <authorList>
            <person name="Klenk H.-P."/>
        </authorList>
    </citation>
    <scope>NUCLEOTIDE SEQUENCE</scope>
    <source>
        <strain evidence="5">DSM 45356</strain>
    </source>
</reference>
<evidence type="ECO:0000256" key="1">
    <source>
        <dbReference type="ARBA" id="ARBA00022737"/>
    </source>
</evidence>
<dbReference type="PANTHER" id="PTHR32305:SF15">
    <property type="entry name" value="PROTEIN RHSA-RELATED"/>
    <property type="match status" value="1"/>
</dbReference>
<dbReference type="InterPro" id="IPR006530">
    <property type="entry name" value="YD"/>
</dbReference>
<evidence type="ECO:0000259" key="4">
    <source>
        <dbReference type="PROSITE" id="PS50022"/>
    </source>
</evidence>
<protein>
    <submittedName>
        <fullName evidence="5">RHS repeat-associated protein</fullName>
    </submittedName>
</protein>
<dbReference type="Proteomes" id="UP000622552">
    <property type="component" value="Unassembled WGS sequence"/>
</dbReference>
<dbReference type="Pfam" id="PF00754">
    <property type="entry name" value="F5_F8_type_C"/>
    <property type="match status" value="2"/>
</dbReference>
<feature type="domain" description="F5/8 type C" evidence="4">
    <location>
        <begin position="762"/>
        <end position="897"/>
    </location>
</feature>
<gene>
    <name evidence="5" type="ORF">IW245_002005</name>
</gene>
<keyword evidence="1" id="KW-0677">Repeat</keyword>
<accession>A0A8J7GRT5</accession>
<dbReference type="InterPro" id="IPR000421">
    <property type="entry name" value="FA58C"/>
</dbReference>
<feature type="compositionally biased region" description="Low complexity" evidence="2">
    <location>
        <begin position="236"/>
        <end position="250"/>
    </location>
</feature>
<dbReference type="Gene3D" id="2.60.120.260">
    <property type="entry name" value="Galactose-binding domain-like"/>
    <property type="match status" value="2"/>
</dbReference>
<proteinExistence type="predicted"/>
<evidence type="ECO:0000313" key="6">
    <source>
        <dbReference type="Proteomes" id="UP000622552"/>
    </source>
</evidence>
<keyword evidence="3" id="KW-1133">Transmembrane helix</keyword>
<feature type="region of interest" description="Disordered" evidence="2">
    <location>
        <begin position="224"/>
        <end position="250"/>
    </location>
</feature>
<feature type="compositionally biased region" description="Low complexity" evidence="2">
    <location>
        <begin position="620"/>
        <end position="631"/>
    </location>
</feature>
<feature type="domain" description="F5/8 type C" evidence="4">
    <location>
        <begin position="612"/>
        <end position="759"/>
    </location>
</feature>